<dbReference type="InterPro" id="IPR001087">
    <property type="entry name" value="GDSL"/>
</dbReference>
<dbReference type="InterPro" id="IPR036514">
    <property type="entry name" value="SGNH_hydro_sf"/>
</dbReference>
<dbReference type="PANTHER" id="PTHR43695:SF1">
    <property type="entry name" value="RHAMNOGALACTURONAN ACETYLESTERASE"/>
    <property type="match status" value="1"/>
</dbReference>
<dbReference type="AlphaFoldDB" id="A0AAW0GEE4"/>
<organism evidence="4 5">
    <name type="scientific">Cerrena zonata</name>
    <dbReference type="NCBI Taxonomy" id="2478898"/>
    <lineage>
        <taxon>Eukaryota</taxon>
        <taxon>Fungi</taxon>
        <taxon>Dikarya</taxon>
        <taxon>Basidiomycota</taxon>
        <taxon>Agaricomycotina</taxon>
        <taxon>Agaricomycetes</taxon>
        <taxon>Polyporales</taxon>
        <taxon>Cerrenaceae</taxon>
        <taxon>Cerrena</taxon>
    </lineage>
</organism>
<dbReference type="Gene3D" id="3.40.50.1110">
    <property type="entry name" value="SGNH hydrolase"/>
    <property type="match status" value="1"/>
</dbReference>
<comment type="similarity">
    <text evidence="1">Belongs to the 'GDSL' lipolytic enzyme family.</text>
</comment>
<keyword evidence="5" id="KW-1185">Reference proteome</keyword>
<dbReference type="PANTHER" id="PTHR43695">
    <property type="entry name" value="PUTATIVE (AFU_ORTHOLOGUE AFUA_2G17250)-RELATED"/>
    <property type="match status" value="1"/>
</dbReference>
<accession>A0AAW0GEE4</accession>
<evidence type="ECO:0008006" key="6">
    <source>
        <dbReference type="Google" id="ProtNLM"/>
    </source>
</evidence>
<feature type="chain" id="PRO_5043452065" description="Rhamnogalacturonan acetylesterase" evidence="3">
    <location>
        <begin position="18"/>
        <end position="258"/>
    </location>
</feature>
<dbReference type="Pfam" id="PF00657">
    <property type="entry name" value="Lipase_GDSL"/>
    <property type="match status" value="1"/>
</dbReference>
<dbReference type="EMBL" id="JASBNA010000007">
    <property type="protein sequence ID" value="KAK7689942.1"/>
    <property type="molecule type" value="Genomic_DNA"/>
</dbReference>
<dbReference type="InterPro" id="IPR037459">
    <property type="entry name" value="RhgT-like"/>
</dbReference>
<keyword evidence="2" id="KW-0378">Hydrolase</keyword>
<dbReference type="GO" id="GO:0016788">
    <property type="term" value="F:hydrolase activity, acting on ester bonds"/>
    <property type="evidence" value="ECO:0007669"/>
    <property type="project" value="InterPro"/>
</dbReference>
<name>A0AAW0GEE4_9APHY</name>
<feature type="signal peptide" evidence="3">
    <location>
        <begin position="1"/>
        <end position="17"/>
    </location>
</feature>
<proteinExistence type="inferred from homology"/>
<protein>
    <recommendedName>
        <fullName evidence="6">Rhamnogalacturonan acetylesterase</fullName>
    </recommendedName>
</protein>
<evidence type="ECO:0000256" key="3">
    <source>
        <dbReference type="SAM" id="SignalP"/>
    </source>
</evidence>
<reference evidence="4 5" key="1">
    <citation type="submission" date="2022-09" db="EMBL/GenBank/DDBJ databases">
        <authorList>
            <person name="Palmer J.M."/>
        </authorList>
    </citation>
    <scope>NUCLEOTIDE SEQUENCE [LARGE SCALE GENOMIC DNA]</scope>
    <source>
        <strain evidence="4 5">DSM 7382</strain>
    </source>
</reference>
<gene>
    <name evidence="4" type="ORF">QCA50_006582</name>
</gene>
<keyword evidence="3" id="KW-0732">Signal</keyword>
<evidence type="ECO:0000313" key="4">
    <source>
        <dbReference type="EMBL" id="KAK7689942.1"/>
    </source>
</evidence>
<comment type="caution">
    <text evidence="4">The sequence shown here is derived from an EMBL/GenBank/DDBJ whole genome shotgun (WGS) entry which is preliminary data.</text>
</comment>
<evidence type="ECO:0000256" key="1">
    <source>
        <dbReference type="ARBA" id="ARBA00008668"/>
    </source>
</evidence>
<dbReference type="Proteomes" id="UP001385951">
    <property type="component" value="Unassembled WGS sequence"/>
</dbReference>
<evidence type="ECO:0000256" key="2">
    <source>
        <dbReference type="ARBA" id="ARBA00022801"/>
    </source>
</evidence>
<sequence length="258" mass="26990">MFFALGALLQLVALVSAQTVYLAGDSTMAKNGAGSGTGTDGWGQALGQYLNIPVVNQAVGGESARSFSDHGRFTTLVNSVQKGDFAIIEFGHNDVNSGSVDNGKQDAVGDGYSITSTVTNASGQQLLIHSFAYYIENAINPIKAKGGIPIISSVTPDNLWTNGKMTGGGRFVTYAQSIGRNESIIYVNVNHNAYTVQAFNALGETTVNTFYPNDHLHTSPAGANVVAQAFVRGLLCSNTSTLIPHVNSAGQKVPNGCL</sequence>
<dbReference type="SUPFAM" id="SSF52266">
    <property type="entry name" value="SGNH hydrolase"/>
    <property type="match status" value="1"/>
</dbReference>
<evidence type="ECO:0000313" key="5">
    <source>
        <dbReference type="Proteomes" id="UP001385951"/>
    </source>
</evidence>